<keyword evidence="3" id="KW-1185">Reference proteome</keyword>
<evidence type="ECO:0000256" key="1">
    <source>
        <dbReference type="SAM" id="MobiDB-lite"/>
    </source>
</evidence>
<dbReference type="Proteomes" id="UP000030752">
    <property type="component" value="Unassembled WGS sequence"/>
</dbReference>
<gene>
    <name evidence="2" type="ORF">HMPREF1541_10606</name>
</gene>
<evidence type="ECO:0000313" key="3">
    <source>
        <dbReference type="Proteomes" id="UP000030752"/>
    </source>
</evidence>
<reference evidence="2 3" key="1">
    <citation type="submission" date="2013-03" db="EMBL/GenBank/DDBJ databases">
        <title>The Genome Sequence of Phialophora europaea CBS 101466.</title>
        <authorList>
            <consortium name="The Broad Institute Genomics Platform"/>
            <person name="Cuomo C."/>
            <person name="de Hoog S."/>
            <person name="Gorbushina A."/>
            <person name="Walker B."/>
            <person name="Young S.K."/>
            <person name="Zeng Q."/>
            <person name="Gargeya S."/>
            <person name="Fitzgerald M."/>
            <person name="Haas B."/>
            <person name="Abouelleil A."/>
            <person name="Allen A.W."/>
            <person name="Alvarado L."/>
            <person name="Arachchi H.M."/>
            <person name="Berlin A.M."/>
            <person name="Chapman S.B."/>
            <person name="Gainer-Dewar J."/>
            <person name="Goldberg J."/>
            <person name="Griggs A."/>
            <person name="Gujja S."/>
            <person name="Hansen M."/>
            <person name="Howarth C."/>
            <person name="Imamovic A."/>
            <person name="Ireland A."/>
            <person name="Larimer J."/>
            <person name="McCowan C."/>
            <person name="Murphy C."/>
            <person name="Pearson M."/>
            <person name="Poon T.W."/>
            <person name="Priest M."/>
            <person name="Roberts A."/>
            <person name="Saif S."/>
            <person name="Shea T."/>
            <person name="Sisk P."/>
            <person name="Sykes S."/>
            <person name="Wortman J."/>
            <person name="Nusbaum C."/>
            <person name="Birren B."/>
        </authorList>
    </citation>
    <scope>NUCLEOTIDE SEQUENCE [LARGE SCALE GENOMIC DNA]</scope>
    <source>
        <strain evidence="2 3">CBS 101466</strain>
    </source>
</reference>
<dbReference type="HOGENOM" id="CLU_073096_1_0_1"/>
<dbReference type="VEuPathDB" id="FungiDB:HMPREF1541_10606"/>
<dbReference type="GeneID" id="19977945"/>
<protein>
    <submittedName>
        <fullName evidence="2">Uncharacterized protein</fullName>
    </submittedName>
</protein>
<feature type="region of interest" description="Disordered" evidence="1">
    <location>
        <begin position="168"/>
        <end position="288"/>
    </location>
</feature>
<organism evidence="2 3">
    <name type="scientific">Cyphellophora europaea (strain CBS 101466)</name>
    <name type="common">Phialophora europaea</name>
    <dbReference type="NCBI Taxonomy" id="1220924"/>
    <lineage>
        <taxon>Eukaryota</taxon>
        <taxon>Fungi</taxon>
        <taxon>Dikarya</taxon>
        <taxon>Ascomycota</taxon>
        <taxon>Pezizomycotina</taxon>
        <taxon>Eurotiomycetes</taxon>
        <taxon>Chaetothyriomycetidae</taxon>
        <taxon>Chaetothyriales</taxon>
        <taxon>Cyphellophoraceae</taxon>
        <taxon>Cyphellophora</taxon>
    </lineage>
</organism>
<dbReference type="AlphaFoldDB" id="W2S734"/>
<dbReference type="InParanoid" id="W2S734"/>
<evidence type="ECO:0000313" key="2">
    <source>
        <dbReference type="EMBL" id="ETN44425.1"/>
    </source>
</evidence>
<name>W2S734_CYPE1</name>
<proteinExistence type="predicted"/>
<sequence length="309" mass="31796">MLTDRDTLHVSIDVSGNGRLDLPPYADNFDNGIASLTMFLTSTVTGLNLTISNGTFDGWSRDTLDTPEFLCNSTTNDDFENAGCQQIMLQESSSTVKHVNWVWPDCLIGNGGADNGNCNSGAPLEDCLGGTARGPYNISFHEAFRVNGDAFYTIVDLPIRVTNSIPRNTDLAGSQVRPRCDLRNNPLISVPERNQAINAPPTPPLLGGTFGNNGQNGNGNGNGNSGDGGNNGGGGNDLLNGGTGGGSGDDDLLNGGNGNNNGGILDPGSPNSGSLGPDSLGPEGASDSVRASSTTVLCAMFVITVALTC</sequence>
<dbReference type="OrthoDB" id="3267335at2759"/>
<dbReference type="RefSeq" id="XP_008713498.1">
    <property type="nucleotide sequence ID" value="XM_008715276.1"/>
</dbReference>
<dbReference type="STRING" id="1220924.W2S734"/>
<dbReference type="eggNOG" id="ENOG502S1JP">
    <property type="taxonomic scope" value="Eukaryota"/>
</dbReference>
<dbReference type="EMBL" id="KB822715">
    <property type="protein sequence ID" value="ETN44425.1"/>
    <property type="molecule type" value="Genomic_DNA"/>
</dbReference>
<feature type="compositionally biased region" description="Gly residues" evidence="1">
    <location>
        <begin position="208"/>
        <end position="247"/>
    </location>
</feature>
<accession>W2S734</accession>